<comment type="caution">
    <text evidence="1">The sequence shown here is derived from an EMBL/GenBank/DDBJ whole genome shotgun (WGS) entry which is preliminary data.</text>
</comment>
<gene>
    <name evidence="1" type="ORF">FB551_4084</name>
</gene>
<sequence>MKPKISMVLLDENQILDLICGANGLNRGKASMNINYVENDTRTGGSWIIQARAPEEIKPKSKIKLCKRQNT</sequence>
<evidence type="ECO:0000313" key="2">
    <source>
        <dbReference type="Proteomes" id="UP000316437"/>
    </source>
</evidence>
<dbReference type="AlphaFoldDB" id="A0A543E9P0"/>
<name>A0A543E9P0_9FLAO</name>
<proteinExistence type="predicted"/>
<evidence type="ECO:0000313" key="1">
    <source>
        <dbReference type="EMBL" id="TQM18303.1"/>
    </source>
</evidence>
<protein>
    <submittedName>
        <fullName evidence="1">Uncharacterized protein</fullName>
    </submittedName>
</protein>
<dbReference type="Proteomes" id="UP000316437">
    <property type="component" value="Unassembled WGS sequence"/>
</dbReference>
<accession>A0A543E9P0</accession>
<keyword evidence="2" id="KW-1185">Reference proteome</keyword>
<organism evidence="1 2">
    <name type="scientific">Chryseobacterium aquifrigidense</name>
    <dbReference type="NCBI Taxonomy" id="558021"/>
    <lineage>
        <taxon>Bacteria</taxon>
        <taxon>Pseudomonadati</taxon>
        <taxon>Bacteroidota</taxon>
        <taxon>Flavobacteriia</taxon>
        <taxon>Flavobacteriales</taxon>
        <taxon>Weeksellaceae</taxon>
        <taxon>Chryseobacterium group</taxon>
        <taxon>Chryseobacterium</taxon>
    </lineage>
</organism>
<reference evidence="1 2" key="1">
    <citation type="submission" date="2019-06" db="EMBL/GenBank/DDBJ databases">
        <title>Sorghum-associated microbial communities from plants grown in Nebraska, USA.</title>
        <authorList>
            <person name="Schachtman D."/>
        </authorList>
    </citation>
    <scope>NUCLEOTIDE SEQUENCE [LARGE SCALE GENOMIC DNA]</scope>
    <source>
        <strain evidence="1 2">110</strain>
    </source>
</reference>
<dbReference type="EMBL" id="VFPD01000003">
    <property type="protein sequence ID" value="TQM18303.1"/>
    <property type="molecule type" value="Genomic_DNA"/>
</dbReference>